<evidence type="ECO:0000256" key="2">
    <source>
        <dbReference type="ARBA" id="ARBA00022857"/>
    </source>
</evidence>
<dbReference type="EMBL" id="JAQQWM010000002">
    <property type="protein sequence ID" value="KAK8077591.1"/>
    <property type="molecule type" value="Genomic_DNA"/>
</dbReference>
<reference evidence="5 6" key="1">
    <citation type="submission" date="2023-01" db="EMBL/GenBank/DDBJ databases">
        <title>Analysis of 21 Apiospora genomes using comparative genomics revels a genus with tremendous synthesis potential of carbohydrate active enzymes and secondary metabolites.</title>
        <authorList>
            <person name="Sorensen T."/>
        </authorList>
    </citation>
    <scope>NUCLEOTIDE SEQUENCE [LARGE SCALE GENOMIC DNA]</scope>
    <source>
        <strain evidence="5 6">CBS 83171</strain>
    </source>
</reference>
<dbReference type="PANTHER" id="PTHR47706:SF7">
    <property type="entry name" value="CIPA-LIKE, PUTATIVE (AFU_ORTHOLOGUE AFUA_1G01630)-RELATED"/>
    <property type="match status" value="1"/>
</dbReference>
<organism evidence="5 6">
    <name type="scientific">Apiospora saccharicola</name>
    <dbReference type="NCBI Taxonomy" id="335842"/>
    <lineage>
        <taxon>Eukaryota</taxon>
        <taxon>Fungi</taxon>
        <taxon>Dikarya</taxon>
        <taxon>Ascomycota</taxon>
        <taxon>Pezizomycotina</taxon>
        <taxon>Sordariomycetes</taxon>
        <taxon>Xylariomycetidae</taxon>
        <taxon>Amphisphaeriales</taxon>
        <taxon>Apiosporaceae</taxon>
        <taxon>Apiospora</taxon>
    </lineage>
</organism>
<gene>
    <name evidence="5" type="ORF">PG996_003761</name>
</gene>
<name>A0ABR1W288_9PEZI</name>
<evidence type="ECO:0000313" key="5">
    <source>
        <dbReference type="EMBL" id="KAK8077591.1"/>
    </source>
</evidence>
<protein>
    <submittedName>
        <fullName evidence="5">Oxidoreductase CipA</fullName>
    </submittedName>
</protein>
<dbReference type="SUPFAM" id="SSF51735">
    <property type="entry name" value="NAD(P)-binding Rossmann-fold domains"/>
    <property type="match status" value="1"/>
</dbReference>
<dbReference type="PANTHER" id="PTHR47706">
    <property type="entry name" value="NMRA-LIKE FAMILY PROTEIN"/>
    <property type="match status" value="1"/>
</dbReference>
<dbReference type="Gene3D" id="3.40.50.720">
    <property type="entry name" value="NAD(P)-binding Rossmann-like Domain"/>
    <property type="match status" value="1"/>
</dbReference>
<dbReference type="Proteomes" id="UP001446871">
    <property type="component" value="Unassembled WGS sequence"/>
</dbReference>
<dbReference type="InterPro" id="IPR036291">
    <property type="entry name" value="NAD(P)-bd_dom_sf"/>
</dbReference>
<proteinExistence type="inferred from homology"/>
<comment type="similarity">
    <text evidence="1">Belongs to the NmrA-type oxidoreductase family. Isoflavone reductase subfamily.</text>
</comment>
<evidence type="ECO:0000259" key="4">
    <source>
        <dbReference type="Pfam" id="PF13460"/>
    </source>
</evidence>
<accession>A0ABR1W288</accession>
<keyword evidence="2" id="KW-0521">NADP</keyword>
<dbReference type="InterPro" id="IPR051609">
    <property type="entry name" value="NmrA/Isoflavone_reductase-like"/>
</dbReference>
<keyword evidence="6" id="KW-1185">Reference proteome</keyword>
<dbReference type="InterPro" id="IPR016040">
    <property type="entry name" value="NAD(P)-bd_dom"/>
</dbReference>
<evidence type="ECO:0000313" key="6">
    <source>
        <dbReference type="Proteomes" id="UP001446871"/>
    </source>
</evidence>
<keyword evidence="3" id="KW-0560">Oxidoreductase</keyword>
<sequence>MHESKFIKKVAIVGVSLNPLLCPLSLTTPYRQLSSIISIRQFANHPEQATGTIGKYIVEALLQKGQHELTAITRKGSTSVMPAEVTAVAVDYENPSTLVEALREQEALIITLPSTGLDQQATKLKLVEVAVEAGVPYVLPNEWTVNIANEKLADDVFFGGEIRRRVEELGFSAWVAVTTSLWYEFSLGLSPQCYGLNWAGRTFTFHDEGTRKINAIHPKKTMPQNGRAVANLLSLPIQPSGVAPSLETYKNNFIYVSSFLVSQRDMFESVVRVTGTDPIKDWTLRLDEAAVRYRAGLGEMQAGDRAVYMKLLYARVFFPDEWTRVAIKIAEAGIKYDPGSGSS</sequence>
<evidence type="ECO:0000256" key="3">
    <source>
        <dbReference type="ARBA" id="ARBA00023002"/>
    </source>
</evidence>
<dbReference type="Pfam" id="PF13460">
    <property type="entry name" value="NAD_binding_10"/>
    <property type="match status" value="1"/>
</dbReference>
<feature type="domain" description="NAD(P)-binding" evidence="4">
    <location>
        <begin position="49"/>
        <end position="136"/>
    </location>
</feature>
<evidence type="ECO:0000256" key="1">
    <source>
        <dbReference type="ARBA" id="ARBA00005725"/>
    </source>
</evidence>
<comment type="caution">
    <text evidence="5">The sequence shown here is derived from an EMBL/GenBank/DDBJ whole genome shotgun (WGS) entry which is preliminary data.</text>
</comment>